<evidence type="ECO:0000256" key="9">
    <source>
        <dbReference type="SAM" id="Phobius"/>
    </source>
</evidence>
<evidence type="ECO:0000256" key="6">
    <source>
        <dbReference type="ARBA" id="ARBA00022840"/>
    </source>
</evidence>
<feature type="region of interest" description="Disordered" evidence="8">
    <location>
        <begin position="331"/>
        <end position="393"/>
    </location>
</feature>
<dbReference type="InterPro" id="IPR017441">
    <property type="entry name" value="Protein_kinase_ATP_BS"/>
</dbReference>
<comment type="caution">
    <text evidence="11">The sequence shown here is derived from an EMBL/GenBank/DDBJ whole genome shotgun (WGS) entry which is preliminary data.</text>
</comment>
<feature type="domain" description="Protein kinase" evidence="10">
    <location>
        <begin position="34"/>
        <end position="295"/>
    </location>
</feature>
<keyword evidence="2 11" id="KW-0723">Serine/threonine-protein kinase</keyword>
<keyword evidence="9" id="KW-1133">Transmembrane helix</keyword>
<dbReference type="PROSITE" id="PS00107">
    <property type="entry name" value="PROTEIN_KINASE_ATP"/>
    <property type="match status" value="1"/>
</dbReference>
<dbReference type="Proteomes" id="UP000547458">
    <property type="component" value="Unassembled WGS sequence"/>
</dbReference>
<keyword evidence="4 7" id="KW-0547">Nucleotide-binding</keyword>
<feature type="region of interest" description="Disordered" evidence="8">
    <location>
        <begin position="276"/>
        <end position="299"/>
    </location>
</feature>
<evidence type="ECO:0000256" key="4">
    <source>
        <dbReference type="ARBA" id="ARBA00022741"/>
    </source>
</evidence>
<keyword evidence="9" id="KW-0472">Membrane</keyword>
<dbReference type="GO" id="GO:0005524">
    <property type="term" value="F:ATP binding"/>
    <property type="evidence" value="ECO:0007669"/>
    <property type="project" value="UniProtKB-UniRule"/>
</dbReference>
<dbReference type="PROSITE" id="PS00108">
    <property type="entry name" value="PROTEIN_KINASE_ST"/>
    <property type="match status" value="1"/>
</dbReference>
<dbReference type="EMBL" id="JAATJL010000001">
    <property type="protein sequence ID" value="NJC23357.1"/>
    <property type="molecule type" value="Genomic_DNA"/>
</dbReference>
<protein>
    <recommendedName>
        <fullName evidence="1">non-specific serine/threonine protein kinase</fullName>
        <ecNumber evidence="1">2.7.11.1</ecNumber>
    </recommendedName>
</protein>
<dbReference type="GO" id="GO:0004674">
    <property type="term" value="F:protein serine/threonine kinase activity"/>
    <property type="evidence" value="ECO:0007669"/>
    <property type="project" value="UniProtKB-KW"/>
</dbReference>
<feature type="compositionally biased region" description="Low complexity" evidence="8">
    <location>
        <begin position="332"/>
        <end position="353"/>
    </location>
</feature>
<evidence type="ECO:0000256" key="3">
    <source>
        <dbReference type="ARBA" id="ARBA00022679"/>
    </source>
</evidence>
<dbReference type="Pfam" id="PF00069">
    <property type="entry name" value="Pkinase"/>
    <property type="match status" value="1"/>
</dbReference>
<dbReference type="Gene3D" id="3.30.200.20">
    <property type="entry name" value="Phosphorylase Kinase, domain 1"/>
    <property type="match status" value="1"/>
</dbReference>
<dbReference type="PANTHER" id="PTHR43289">
    <property type="entry name" value="MITOGEN-ACTIVATED PROTEIN KINASE KINASE KINASE 20-RELATED"/>
    <property type="match status" value="1"/>
</dbReference>
<evidence type="ECO:0000256" key="5">
    <source>
        <dbReference type="ARBA" id="ARBA00022777"/>
    </source>
</evidence>
<evidence type="ECO:0000313" key="12">
    <source>
        <dbReference type="Proteomes" id="UP000547458"/>
    </source>
</evidence>
<reference evidence="11 12" key="1">
    <citation type="submission" date="2020-03" db="EMBL/GenBank/DDBJ databases">
        <title>Sequencing the genomes of 1000 actinobacteria strains.</title>
        <authorList>
            <person name="Klenk H.-P."/>
        </authorList>
    </citation>
    <scope>NUCLEOTIDE SEQUENCE [LARGE SCALE GENOMIC DNA]</scope>
    <source>
        <strain evidence="11 12">DSM 16403</strain>
    </source>
</reference>
<keyword evidence="9" id="KW-0812">Transmembrane</keyword>
<evidence type="ECO:0000256" key="7">
    <source>
        <dbReference type="PROSITE-ProRule" id="PRU10141"/>
    </source>
</evidence>
<feature type="binding site" evidence="7">
    <location>
        <position position="63"/>
    </location>
    <ligand>
        <name>ATP</name>
        <dbReference type="ChEBI" id="CHEBI:30616"/>
    </ligand>
</feature>
<organism evidence="11 12">
    <name type="scientific">Arthrobacter pigmenti</name>
    <dbReference type="NCBI Taxonomy" id="271432"/>
    <lineage>
        <taxon>Bacteria</taxon>
        <taxon>Bacillati</taxon>
        <taxon>Actinomycetota</taxon>
        <taxon>Actinomycetes</taxon>
        <taxon>Micrococcales</taxon>
        <taxon>Micrococcaceae</taxon>
        <taxon>Arthrobacter</taxon>
    </lineage>
</organism>
<evidence type="ECO:0000256" key="8">
    <source>
        <dbReference type="SAM" id="MobiDB-lite"/>
    </source>
</evidence>
<accession>A0A846RT52</accession>
<keyword evidence="5 11" id="KW-0418">Kinase</keyword>
<dbReference type="Gene3D" id="1.10.510.10">
    <property type="entry name" value="Transferase(Phosphotransferase) domain 1"/>
    <property type="match status" value="1"/>
</dbReference>
<dbReference type="InterPro" id="IPR000719">
    <property type="entry name" value="Prot_kinase_dom"/>
</dbReference>
<proteinExistence type="predicted"/>
<keyword evidence="3" id="KW-0808">Transferase</keyword>
<evidence type="ECO:0000259" key="10">
    <source>
        <dbReference type="PROSITE" id="PS50011"/>
    </source>
</evidence>
<feature type="region of interest" description="Disordered" evidence="8">
    <location>
        <begin position="307"/>
        <end position="326"/>
    </location>
</feature>
<keyword evidence="12" id="KW-1185">Reference proteome</keyword>
<sequence length="455" mass="47727">MDSKRAGSAHAATTVGADGPQDEPVQHQILGGRYRLVSLIGQGGMASVHQGRDEILGRDVAVKVFHTGPVGSDDEARQQAEARILASLNHPNLVTVFDIGIDKEDLHHRAFLVMELITGEDLRRTNSHAPLTEGETKALGRGVAQALAYIHDQGVVHRDVKPGNILIGASSNPRRAEKPKLTDFGIARLVEDAHLTATGQSVGTAAYFSPEQAEGLAATAASDVYSLGLVLLECLTGETAFPGPAAASAAARLHHDPAIPWPDCDWGRLLRDMTQRDPAARPSAKDVSAVLDSEFSETRQSVVPARNLDGDTRAGLPTAAVGVVGPGEDSEATAALTASDATAASPSAAPHEAFPITAQQPQQNRRGAPLHTPDEEDEGDRGHGASGSVTSSRRRRPGALQWALIVLLAVLTLLTAAAFLVPALLPGTDSQPIDYPPATGELGELLENLQESVTP</sequence>
<dbReference type="RefSeq" id="WP_167994499.1">
    <property type="nucleotide sequence ID" value="NZ_JAATJL010000001.1"/>
</dbReference>
<dbReference type="PROSITE" id="PS50011">
    <property type="entry name" value="PROTEIN_KINASE_DOM"/>
    <property type="match status" value="1"/>
</dbReference>
<keyword evidence="6 7" id="KW-0067">ATP-binding</keyword>
<dbReference type="SUPFAM" id="SSF56112">
    <property type="entry name" value="Protein kinase-like (PK-like)"/>
    <property type="match status" value="1"/>
</dbReference>
<dbReference type="CDD" id="cd14014">
    <property type="entry name" value="STKc_PknB_like"/>
    <property type="match status" value="1"/>
</dbReference>
<feature type="region of interest" description="Disordered" evidence="8">
    <location>
        <begin position="1"/>
        <end position="24"/>
    </location>
</feature>
<name>A0A846RT52_9MICC</name>
<evidence type="ECO:0000256" key="2">
    <source>
        <dbReference type="ARBA" id="ARBA00022527"/>
    </source>
</evidence>
<dbReference type="EC" id="2.7.11.1" evidence="1"/>
<dbReference type="InterPro" id="IPR008271">
    <property type="entry name" value="Ser/Thr_kinase_AS"/>
</dbReference>
<feature type="transmembrane region" description="Helical" evidence="9">
    <location>
        <begin position="402"/>
        <end position="425"/>
    </location>
</feature>
<dbReference type="AlphaFoldDB" id="A0A846RT52"/>
<dbReference type="PANTHER" id="PTHR43289:SF6">
    <property type="entry name" value="SERINE_THREONINE-PROTEIN KINASE NEKL-3"/>
    <property type="match status" value="1"/>
</dbReference>
<evidence type="ECO:0000313" key="11">
    <source>
        <dbReference type="EMBL" id="NJC23357.1"/>
    </source>
</evidence>
<evidence type="ECO:0000256" key="1">
    <source>
        <dbReference type="ARBA" id="ARBA00012513"/>
    </source>
</evidence>
<dbReference type="SMART" id="SM00220">
    <property type="entry name" value="S_TKc"/>
    <property type="match status" value="1"/>
</dbReference>
<gene>
    <name evidence="11" type="ORF">BJ994_002433</name>
</gene>
<dbReference type="InterPro" id="IPR011009">
    <property type="entry name" value="Kinase-like_dom_sf"/>
</dbReference>